<protein>
    <submittedName>
        <fullName evidence="1">Uncharacterized protein</fullName>
    </submittedName>
</protein>
<accession>A0A7W4NSF5</accession>
<keyword evidence="3" id="KW-1185">Reference proteome</keyword>
<evidence type="ECO:0000313" key="3">
    <source>
        <dbReference type="Proteomes" id="UP000540490"/>
    </source>
</evidence>
<dbReference type="AlphaFoldDB" id="A0A7W4NSF5"/>
<evidence type="ECO:0000313" key="1">
    <source>
        <dbReference type="EMBL" id="MBB2164591.1"/>
    </source>
</evidence>
<dbReference type="EMBL" id="JABEQN010000008">
    <property type="protein sequence ID" value="MBB2193642.1"/>
    <property type="molecule type" value="Genomic_DNA"/>
</dbReference>
<dbReference type="Proteomes" id="UP000561077">
    <property type="component" value="Unassembled WGS sequence"/>
</dbReference>
<sequence>MPNMPDEIRANLDAALQHLMDKVHLPALDEAAPIPKESKAHHRFHTAEHYLNKLPKEFLSLSKIEEMRNLWDAKRFQPVLALIQELRLRAKLL</sequence>
<organism evidence="1 4">
    <name type="scientific">Gluconacetobacter dulcium</name>
    <dbReference type="NCBI Taxonomy" id="2729096"/>
    <lineage>
        <taxon>Bacteria</taxon>
        <taxon>Pseudomonadati</taxon>
        <taxon>Pseudomonadota</taxon>
        <taxon>Alphaproteobacteria</taxon>
        <taxon>Acetobacterales</taxon>
        <taxon>Acetobacteraceae</taxon>
        <taxon>Gluconacetobacter</taxon>
    </lineage>
</organism>
<evidence type="ECO:0000313" key="2">
    <source>
        <dbReference type="EMBL" id="MBB2193642.1"/>
    </source>
</evidence>
<name>A0A7W4NSF5_9PROT</name>
<gene>
    <name evidence="2" type="ORF">HLH25_08300</name>
    <name evidence="1" type="ORF">HLH26_08555</name>
</gene>
<evidence type="ECO:0000313" key="4">
    <source>
        <dbReference type="Proteomes" id="UP000561077"/>
    </source>
</evidence>
<dbReference type="Proteomes" id="UP000540490">
    <property type="component" value="Unassembled WGS sequence"/>
</dbReference>
<comment type="caution">
    <text evidence="1">The sequence shown here is derived from an EMBL/GenBank/DDBJ whole genome shotgun (WGS) entry which is preliminary data.</text>
</comment>
<dbReference type="EMBL" id="JABEQO010000008">
    <property type="protein sequence ID" value="MBB2164591.1"/>
    <property type="molecule type" value="Genomic_DNA"/>
</dbReference>
<proteinExistence type="predicted"/>
<dbReference type="RefSeq" id="WP_182973611.1">
    <property type="nucleotide sequence ID" value="NZ_JABEQN010000008.1"/>
</dbReference>
<reference evidence="3 4" key="1">
    <citation type="submission" date="2020-04" db="EMBL/GenBank/DDBJ databases">
        <title>Description of novel Gluconacetobacter.</title>
        <authorList>
            <person name="Sombolestani A."/>
        </authorList>
    </citation>
    <scope>NUCLEOTIDE SEQUENCE [LARGE SCALE GENOMIC DNA]</scope>
    <source>
        <strain evidence="2 3">LMG 1728</strain>
        <strain evidence="1 4">LMG 1731</strain>
    </source>
</reference>